<reference evidence="2 3" key="1">
    <citation type="journal article" date="2020" name="Cell Host Microbe">
        <title>Functional and Genomic Variation between Human-Derived Isolates of Lachnospiraceae Reveals Inter- and Intra-Species Diversity.</title>
        <authorList>
            <person name="Sorbara M.T."/>
            <person name="Littmann E.R."/>
            <person name="Fontana E."/>
            <person name="Moody T.U."/>
            <person name="Kohout C.E."/>
            <person name="Gjonbalaj M."/>
            <person name="Eaton V."/>
            <person name="Seok R."/>
            <person name="Leiner I.M."/>
            <person name="Pamer E.G."/>
        </authorList>
    </citation>
    <scope>NUCLEOTIDE SEQUENCE [LARGE SCALE GENOMIC DNA]</scope>
    <source>
        <strain evidence="2 3">MSK.14.16</strain>
    </source>
</reference>
<organism evidence="2 3">
    <name type="scientific">Faecalicatena fissicatena</name>
    <dbReference type="NCBI Taxonomy" id="290055"/>
    <lineage>
        <taxon>Bacteria</taxon>
        <taxon>Bacillati</taxon>
        <taxon>Bacillota</taxon>
        <taxon>Clostridia</taxon>
        <taxon>Lachnospirales</taxon>
        <taxon>Lachnospiraceae</taxon>
        <taxon>Faecalicatena</taxon>
    </lineage>
</organism>
<evidence type="ECO:0000313" key="2">
    <source>
        <dbReference type="EMBL" id="NSG29686.1"/>
    </source>
</evidence>
<dbReference type="SUPFAM" id="SSF47413">
    <property type="entry name" value="lambda repressor-like DNA-binding domains"/>
    <property type="match status" value="1"/>
</dbReference>
<accession>A0ABX2GVV5</accession>
<dbReference type="Gene3D" id="1.10.260.40">
    <property type="entry name" value="lambda repressor-like DNA-binding domains"/>
    <property type="match status" value="1"/>
</dbReference>
<dbReference type="CDD" id="cd00093">
    <property type="entry name" value="HTH_XRE"/>
    <property type="match status" value="1"/>
</dbReference>
<evidence type="ECO:0000259" key="1">
    <source>
        <dbReference type="PROSITE" id="PS50943"/>
    </source>
</evidence>
<sequence>MTGIGERINARRKELGMTQEELSKKLGYKNKSTISQIENGVNDIMQSKVASFAEALNTTVAYLVGLEEPTQPKKNASGMKYAKIREIRNQLERCRYVVMSAEAKIKRVEPLSQKFEQTVQLIQDTKEQVNNLVWQELRCKEELRAEEQQERKQDPQWVNE</sequence>
<protein>
    <submittedName>
        <fullName evidence="2">Helix-turn-helix transcriptional regulator</fullName>
    </submittedName>
</protein>
<name>A0ABX2GVV5_9FIRM</name>
<gene>
    <name evidence="2" type="ORF">HFM93_05180</name>
</gene>
<feature type="domain" description="HTH cro/C1-type" evidence="1">
    <location>
        <begin position="8"/>
        <end position="63"/>
    </location>
</feature>
<keyword evidence="3" id="KW-1185">Reference proteome</keyword>
<dbReference type="InterPro" id="IPR001387">
    <property type="entry name" value="Cro/C1-type_HTH"/>
</dbReference>
<dbReference type="PROSITE" id="PS50943">
    <property type="entry name" value="HTH_CROC1"/>
    <property type="match status" value="1"/>
</dbReference>
<dbReference type="Pfam" id="PF01381">
    <property type="entry name" value="HTH_3"/>
    <property type="match status" value="1"/>
</dbReference>
<dbReference type="EMBL" id="JAAWUZ010000012">
    <property type="protein sequence ID" value="NSG29686.1"/>
    <property type="molecule type" value="Genomic_DNA"/>
</dbReference>
<proteinExistence type="predicted"/>
<dbReference type="SMART" id="SM00530">
    <property type="entry name" value="HTH_XRE"/>
    <property type="match status" value="1"/>
</dbReference>
<dbReference type="InterPro" id="IPR010982">
    <property type="entry name" value="Lambda_DNA-bd_dom_sf"/>
</dbReference>
<dbReference type="RefSeq" id="WP_173865711.1">
    <property type="nucleotide sequence ID" value="NZ_JAAWUU010000005.1"/>
</dbReference>
<dbReference type="Proteomes" id="UP000821846">
    <property type="component" value="Unassembled WGS sequence"/>
</dbReference>
<comment type="caution">
    <text evidence="2">The sequence shown here is derived from an EMBL/GenBank/DDBJ whole genome shotgun (WGS) entry which is preliminary data.</text>
</comment>
<evidence type="ECO:0000313" key="3">
    <source>
        <dbReference type="Proteomes" id="UP000821846"/>
    </source>
</evidence>